<evidence type="ECO:0000313" key="5">
    <source>
        <dbReference type="Proteomes" id="UP001152797"/>
    </source>
</evidence>
<reference evidence="2" key="1">
    <citation type="submission" date="2022-10" db="EMBL/GenBank/DDBJ databases">
        <authorList>
            <person name="Chen Y."/>
            <person name="Dougan E. K."/>
            <person name="Chan C."/>
            <person name="Rhodes N."/>
            <person name="Thang M."/>
        </authorList>
    </citation>
    <scope>NUCLEOTIDE SEQUENCE</scope>
</reference>
<dbReference type="Pfam" id="PF05721">
    <property type="entry name" value="PhyH"/>
    <property type="match status" value="1"/>
</dbReference>
<keyword evidence="5" id="KW-1185">Reference proteome</keyword>
<dbReference type="EMBL" id="CAMXCT010003112">
    <property type="protein sequence ID" value="CAI4002505.1"/>
    <property type="molecule type" value="Genomic_DNA"/>
</dbReference>
<evidence type="ECO:0000313" key="3">
    <source>
        <dbReference type="EMBL" id="CAL1155880.1"/>
    </source>
</evidence>
<dbReference type="Pfam" id="PF13621">
    <property type="entry name" value="Cupin_8"/>
    <property type="match status" value="1"/>
</dbReference>
<dbReference type="InterPro" id="IPR008775">
    <property type="entry name" value="Phytyl_CoA_dOase-like"/>
</dbReference>
<feature type="domain" description="JmjC" evidence="1">
    <location>
        <begin position="393"/>
        <end position="515"/>
    </location>
</feature>
<sequence>MAEPAVVFPCRTWPLKTLTEEQYSAWEQNGYLVVPDVISPTLCRRTADAIYAFVGATRDERESWYRNTLDIYTDTLPDGKKPHHGPCGMVQMSHHETLWAIRQEPRVHGVFADLYGTEALYVTTDRAHFKAPEDPAFPAWSDPGEVHRNLHWDIETSEAQWPVPFAIQGIVYLEDTPPELGSLRVVPGFHHRLGEWSKSFGERSGRECPLELIDEAIHVPGSAGSLVLWLSVLPHGPSRNIGRVPRVSAYVAMLPVDAAKYTGGDPEMALSMADAGLPVMICRCPRAESTTSEALGSGSGHQRLGLPFLLVILWDRWQRARSRFLGSSRPATCRGSALRWSCCLWTPTSLAAEYGTLEVSVSHGIEETTGRTVKSAMPLASFAQMLAAEGSTPYLKQLDLEVAMPLEQQRHLRELQTLEVALTWWGTSVRTYLWMGSAGCITGLHNDDEDNFLVQCQGTKRVCLFPPEGHGQLYVNTKYDSGTRCCDVDVFNPVPWCKDGTTQSEPVGITGGFKH</sequence>
<keyword evidence="4" id="KW-0560">Oxidoreductase</keyword>
<dbReference type="PANTHER" id="PTHR31630">
    <property type="entry name" value="PHYTANOYL-COA DIOXYGENASE-RELATED-RELATED"/>
    <property type="match status" value="1"/>
</dbReference>
<evidence type="ECO:0000313" key="2">
    <source>
        <dbReference type="EMBL" id="CAI4002505.1"/>
    </source>
</evidence>
<dbReference type="InterPro" id="IPR041667">
    <property type="entry name" value="Cupin_8"/>
</dbReference>
<dbReference type="InterPro" id="IPR003347">
    <property type="entry name" value="JmjC_dom"/>
</dbReference>
<dbReference type="SUPFAM" id="SSF51197">
    <property type="entry name" value="Clavaminate synthase-like"/>
    <property type="match status" value="2"/>
</dbReference>
<dbReference type="AlphaFoldDB" id="A0A9P1D3W5"/>
<keyword evidence="4" id="KW-0223">Dioxygenase</keyword>
<evidence type="ECO:0000259" key="1">
    <source>
        <dbReference type="PROSITE" id="PS51184"/>
    </source>
</evidence>
<reference evidence="3" key="2">
    <citation type="submission" date="2024-04" db="EMBL/GenBank/DDBJ databases">
        <authorList>
            <person name="Chen Y."/>
            <person name="Shah S."/>
            <person name="Dougan E. K."/>
            <person name="Thang M."/>
            <person name="Chan C."/>
        </authorList>
    </citation>
    <scope>NUCLEOTIDE SEQUENCE [LARGE SCALE GENOMIC DNA]</scope>
</reference>
<dbReference type="PANTHER" id="PTHR31630:SF6">
    <property type="entry name" value="PHYTANOYL-COA DIOXYGENASE-RELATED"/>
    <property type="match status" value="1"/>
</dbReference>
<dbReference type="PROSITE" id="PS51184">
    <property type="entry name" value="JMJC"/>
    <property type="match status" value="1"/>
</dbReference>
<proteinExistence type="predicted"/>
<dbReference type="EMBL" id="CAMXCT020003112">
    <property type="protein sequence ID" value="CAL1155880.1"/>
    <property type="molecule type" value="Genomic_DNA"/>
</dbReference>
<dbReference type="EMBL" id="CAMXCT030003112">
    <property type="protein sequence ID" value="CAL4789817.1"/>
    <property type="molecule type" value="Genomic_DNA"/>
</dbReference>
<dbReference type="Proteomes" id="UP001152797">
    <property type="component" value="Unassembled WGS sequence"/>
</dbReference>
<dbReference type="Gene3D" id="2.60.120.650">
    <property type="entry name" value="Cupin"/>
    <property type="match status" value="1"/>
</dbReference>
<accession>A0A9P1D3W5</accession>
<dbReference type="GO" id="GO:0051213">
    <property type="term" value="F:dioxygenase activity"/>
    <property type="evidence" value="ECO:0007669"/>
    <property type="project" value="UniProtKB-KW"/>
</dbReference>
<comment type="caution">
    <text evidence="2">The sequence shown here is derived from an EMBL/GenBank/DDBJ whole genome shotgun (WGS) entry which is preliminary data.</text>
</comment>
<dbReference type="OrthoDB" id="445007at2759"/>
<name>A0A9P1D3W5_9DINO</name>
<evidence type="ECO:0000313" key="4">
    <source>
        <dbReference type="EMBL" id="CAL4789817.1"/>
    </source>
</evidence>
<gene>
    <name evidence="2" type="ORF">C1SCF055_LOCUS28452</name>
</gene>
<protein>
    <submittedName>
        <fullName evidence="4">Phytanoyl-CoA dioxygenase (Phytanic aci d oxidase) (Phytanoyl-CoA alpha-hydroxylase) (PhyH)</fullName>
    </submittedName>
</protein>
<organism evidence="2">
    <name type="scientific">Cladocopium goreaui</name>
    <dbReference type="NCBI Taxonomy" id="2562237"/>
    <lineage>
        <taxon>Eukaryota</taxon>
        <taxon>Sar</taxon>
        <taxon>Alveolata</taxon>
        <taxon>Dinophyceae</taxon>
        <taxon>Suessiales</taxon>
        <taxon>Symbiodiniaceae</taxon>
        <taxon>Cladocopium</taxon>
    </lineage>
</organism>
<dbReference type="Gene3D" id="2.60.120.620">
    <property type="entry name" value="q2cbj1_9rhob like domain"/>
    <property type="match status" value="1"/>
</dbReference>